<feature type="domain" description="GST C-terminal" evidence="5">
    <location>
        <begin position="85"/>
        <end position="215"/>
    </location>
</feature>
<proteinExistence type="predicted"/>
<dbReference type="InterPro" id="IPR050983">
    <property type="entry name" value="GST_Omega/HSP26"/>
</dbReference>
<dbReference type="Gene3D" id="1.20.1050.10">
    <property type="match status" value="1"/>
</dbReference>
<dbReference type="RefSeq" id="WP_265720494.1">
    <property type="nucleotide sequence ID" value="NZ_JAPIVK010000003.1"/>
</dbReference>
<dbReference type="InterPro" id="IPR010987">
    <property type="entry name" value="Glutathione-S-Trfase_C-like"/>
</dbReference>
<gene>
    <name evidence="6" type="ORF">ACFSKX_05020</name>
</gene>
<dbReference type="SUPFAM" id="SSF47616">
    <property type="entry name" value="GST C-terminal domain-like"/>
    <property type="match status" value="1"/>
</dbReference>
<dbReference type="Proteomes" id="UP001597425">
    <property type="component" value="Unassembled WGS sequence"/>
</dbReference>
<dbReference type="PROSITE" id="PS50405">
    <property type="entry name" value="GST_CTER"/>
    <property type="match status" value="1"/>
</dbReference>
<dbReference type="InterPro" id="IPR004045">
    <property type="entry name" value="Glutathione_S-Trfase_N"/>
</dbReference>
<evidence type="ECO:0000256" key="3">
    <source>
        <dbReference type="ARBA" id="ARBA00047960"/>
    </source>
</evidence>
<organism evidence="6 7">
    <name type="scientific">Microbulbifer halophilus</name>
    <dbReference type="NCBI Taxonomy" id="453963"/>
    <lineage>
        <taxon>Bacteria</taxon>
        <taxon>Pseudomonadati</taxon>
        <taxon>Pseudomonadota</taxon>
        <taxon>Gammaproteobacteria</taxon>
        <taxon>Cellvibrionales</taxon>
        <taxon>Microbulbiferaceae</taxon>
        <taxon>Microbulbifer</taxon>
    </lineage>
</organism>
<keyword evidence="2" id="KW-0808">Transferase</keyword>
<dbReference type="SUPFAM" id="SSF52833">
    <property type="entry name" value="Thioredoxin-like"/>
    <property type="match status" value="1"/>
</dbReference>
<comment type="catalytic activity">
    <reaction evidence="3">
        <text>RX + glutathione = an S-substituted glutathione + a halide anion + H(+)</text>
        <dbReference type="Rhea" id="RHEA:16437"/>
        <dbReference type="ChEBI" id="CHEBI:15378"/>
        <dbReference type="ChEBI" id="CHEBI:16042"/>
        <dbReference type="ChEBI" id="CHEBI:17792"/>
        <dbReference type="ChEBI" id="CHEBI:57925"/>
        <dbReference type="ChEBI" id="CHEBI:90779"/>
        <dbReference type="EC" id="2.5.1.18"/>
    </reaction>
</comment>
<evidence type="ECO:0000256" key="1">
    <source>
        <dbReference type="ARBA" id="ARBA00012452"/>
    </source>
</evidence>
<dbReference type="Gene3D" id="3.40.30.10">
    <property type="entry name" value="Glutaredoxin"/>
    <property type="match status" value="1"/>
</dbReference>
<dbReference type="PROSITE" id="PS50404">
    <property type="entry name" value="GST_NTER"/>
    <property type="match status" value="1"/>
</dbReference>
<dbReference type="SFLD" id="SFLDG00358">
    <property type="entry name" value="Main_(cytGST)"/>
    <property type="match status" value="1"/>
</dbReference>
<evidence type="ECO:0000256" key="2">
    <source>
        <dbReference type="ARBA" id="ARBA00022679"/>
    </source>
</evidence>
<comment type="caution">
    <text evidence="6">The sequence shown here is derived from an EMBL/GenBank/DDBJ whole genome shotgun (WGS) entry which is preliminary data.</text>
</comment>
<evidence type="ECO:0000259" key="4">
    <source>
        <dbReference type="PROSITE" id="PS50404"/>
    </source>
</evidence>
<dbReference type="EMBL" id="JBHUJD010000005">
    <property type="protein sequence ID" value="MFD2309772.1"/>
    <property type="molecule type" value="Genomic_DNA"/>
</dbReference>
<dbReference type="Pfam" id="PF13409">
    <property type="entry name" value="GST_N_2"/>
    <property type="match status" value="1"/>
</dbReference>
<dbReference type="PANTHER" id="PTHR43968">
    <property type="match status" value="1"/>
</dbReference>
<dbReference type="EC" id="2.5.1.18" evidence="1"/>
<reference evidence="7" key="1">
    <citation type="journal article" date="2019" name="Int. J. Syst. Evol. Microbiol.">
        <title>The Global Catalogue of Microorganisms (GCM) 10K type strain sequencing project: providing services to taxonomists for standard genome sequencing and annotation.</title>
        <authorList>
            <consortium name="The Broad Institute Genomics Platform"/>
            <consortium name="The Broad Institute Genome Sequencing Center for Infectious Disease"/>
            <person name="Wu L."/>
            <person name="Ma J."/>
        </authorList>
    </citation>
    <scope>NUCLEOTIDE SEQUENCE [LARGE SCALE GENOMIC DNA]</scope>
    <source>
        <strain evidence="7">KCTC 12848</strain>
    </source>
</reference>
<dbReference type="SFLD" id="SFLDG01152">
    <property type="entry name" value="Main.3:_Omega-_and_Tau-like"/>
    <property type="match status" value="1"/>
</dbReference>
<sequence>MDNSLTLVSHELCPYVQRAAITMMEKGLPFERLDIDLAHKPDWFLRLAPLAKTPVLLAGDRAIFESAVICEYLEDTAGPPLYPTDPLERAQQRSLVELASAILANIAGLYSATNGELFTEKATALRSQFETMESTLEAQPYFNGEAFGMVDAAFATAFRYFDVFDTIGEFGILQQLPKLQRWRAWLAARDSVARAVTADYPALLLDFLRRRDSHLAGLIPYQSAGTPSKDGAPA</sequence>
<protein>
    <recommendedName>
        <fullName evidence="1">glutathione transferase</fullName>
        <ecNumber evidence="1">2.5.1.18</ecNumber>
    </recommendedName>
</protein>
<evidence type="ECO:0000259" key="5">
    <source>
        <dbReference type="PROSITE" id="PS50405"/>
    </source>
</evidence>
<keyword evidence="7" id="KW-1185">Reference proteome</keyword>
<dbReference type="InterPro" id="IPR036249">
    <property type="entry name" value="Thioredoxin-like_sf"/>
</dbReference>
<dbReference type="SFLD" id="SFLDS00019">
    <property type="entry name" value="Glutathione_Transferase_(cytos"/>
    <property type="match status" value="1"/>
</dbReference>
<evidence type="ECO:0000313" key="6">
    <source>
        <dbReference type="EMBL" id="MFD2309772.1"/>
    </source>
</evidence>
<accession>A0ABW5E917</accession>
<dbReference type="InterPro" id="IPR036282">
    <property type="entry name" value="Glutathione-S-Trfase_C_sf"/>
</dbReference>
<feature type="domain" description="GST N-terminal" evidence="4">
    <location>
        <begin position="3"/>
        <end position="81"/>
    </location>
</feature>
<name>A0ABW5E917_9GAMM</name>
<dbReference type="PANTHER" id="PTHR43968:SF6">
    <property type="entry name" value="GLUTATHIONE S-TRANSFERASE OMEGA"/>
    <property type="match status" value="1"/>
</dbReference>
<evidence type="ECO:0000313" key="7">
    <source>
        <dbReference type="Proteomes" id="UP001597425"/>
    </source>
</evidence>
<dbReference type="InterPro" id="IPR045073">
    <property type="entry name" value="Omega/Tau-like"/>
</dbReference>
<dbReference type="InterPro" id="IPR040079">
    <property type="entry name" value="Glutathione_S-Trfase"/>
</dbReference>
<dbReference type="Pfam" id="PF13410">
    <property type="entry name" value="GST_C_2"/>
    <property type="match status" value="1"/>
</dbReference>